<reference evidence="1 2" key="1">
    <citation type="submission" date="2014-06" db="EMBL/GenBank/DDBJ databases">
        <title>Evolutionary Origins and Diversification of the Mycorrhizal Mutualists.</title>
        <authorList>
            <consortium name="DOE Joint Genome Institute"/>
            <consortium name="Mycorrhizal Genomics Consortium"/>
            <person name="Kohler A."/>
            <person name="Kuo A."/>
            <person name="Nagy L.G."/>
            <person name="Floudas D."/>
            <person name="Copeland A."/>
            <person name="Barry K.W."/>
            <person name="Cichocki N."/>
            <person name="Veneault-Fourrey C."/>
            <person name="LaButti K."/>
            <person name="Lindquist E.A."/>
            <person name="Lipzen A."/>
            <person name="Lundell T."/>
            <person name="Morin E."/>
            <person name="Murat C."/>
            <person name="Riley R."/>
            <person name="Ohm R."/>
            <person name="Sun H."/>
            <person name="Tunlid A."/>
            <person name="Henrissat B."/>
            <person name="Grigoriev I.V."/>
            <person name="Hibbett D.S."/>
            <person name="Martin F."/>
        </authorList>
    </citation>
    <scope>NUCLEOTIDE SEQUENCE [LARGE SCALE GENOMIC DNA]</scope>
    <source>
        <strain evidence="1 2">SS14</strain>
    </source>
</reference>
<proteinExistence type="predicted"/>
<evidence type="ECO:0000313" key="2">
    <source>
        <dbReference type="Proteomes" id="UP000054279"/>
    </source>
</evidence>
<keyword evidence="2" id="KW-1185">Reference proteome</keyword>
<dbReference type="AlphaFoldDB" id="A0A0C9V785"/>
<dbReference type="EMBL" id="KN837216">
    <property type="protein sequence ID" value="KIJ33216.1"/>
    <property type="molecule type" value="Genomic_DNA"/>
</dbReference>
<evidence type="ECO:0000313" key="1">
    <source>
        <dbReference type="EMBL" id="KIJ33216.1"/>
    </source>
</evidence>
<protein>
    <submittedName>
        <fullName evidence="1">Uncharacterized protein</fullName>
    </submittedName>
</protein>
<sequence>MSEAIGFRLPEDDIDLWLALEAQAILEKLKGSNTYAKRNVSVTKVTQRQSAPSLHSLLVSHSILGVLW</sequence>
<gene>
    <name evidence="1" type="ORF">M422DRAFT_264941</name>
</gene>
<dbReference type="HOGENOM" id="CLU_2795595_0_0_1"/>
<dbReference type="Proteomes" id="UP000054279">
    <property type="component" value="Unassembled WGS sequence"/>
</dbReference>
<organism evidence="1 2">
    <name type="scientific">Sphaerobolus stellatus (strain SS14)</name>
    <dbReference type="NCBI Taxonomy" id="990650"/>
    <lineage>
        <taxon>Eukaryota</taxon>
        <taxon>Fungi</taxon>
        <taxon>Dikarya</taxon>
        <taxon>Basidiomycota</taxon>
        <taxon>Agaricomycotina</taxon>
        <taxon>Agaricomycetes</taxon>
        <taxon>Phallomycetidae</taxon>
        <taxon>Geastrales</taxon>
        <taxon>Sphaerobolaceae</taxon>
        <taxon>Sphaerobolus</taxon>
    </lineage>
</organism>
<name>A0A0C9V785_SPHS4</name>
<accession>A0A0C9V785</accession>